<dbReference type="InterPro" id="IPR005201">
    <property type="entry name" value="TIM_ENGase"/>
</dbReference>
<accession>A0A8S3ZB08</accession>
<dbReference type="Gene3D" id="2.60.120.260">
    <property type="entry name" value="Galactose-binding domain-like"/>
    <property type="match status" value="1"/>
</dbReference>
<dbReference type="PANTHER" id="PTHR13246:SF1">
    <property type="entry name" value="CYTOSOLIC ENDO-BETA-N-ACETYLGLUCOSAMINIDASE"/>
    <property type="match status" value="1"/>
</dbReference>
<sequence length="775" mass="87895">MSIRLDSSGNAVTEPFTKIKDVLDWTPNTFLWKSAALNEAPQRYVGSDLLEQTRKKSSRPQVLVCHDMCGGYLEDRFIHGCSASSAYTFYHWQLIDIFIYFSHNFVTIPPIGWIQAAKKHSVMVLGTIITEWDTGAEICKELLKSEESIDQFTTKLSEMALLHGFDGWLINIENKIESDQVARLLTFVQQLTVKCRHLLNASKVLWYDSVINTGELIWQDELNSLNEMFFTVADGIFLNYCITKEKLIRSKQLSSLFGREFDVFAGVDIFGRSPPAYGGFSTRETLKLILDQGLSCALFAPGWVYEHLGPEQFDSNELTFWGLLSEMLSPRPVEIPFATSFCRGYGDRFYIQGQAVTDGPWYNLSLQQIQPSFTHSQFVAYTVTKVIEPEASEDKQQQEKKQKCTVQVETCARYPACPEMKYDLSVGYLGGGSLRLGAGRMQSVPVLFRLVSLRAHQERSVCVSVIWSLPSETSGHAGVVLSAGGPGQRQGRSIIVYLDTTLSDRHKDVASKTLQDSEGYLEPVHFLTAAKRDIISEEGNWTQWSFDADLSLLLRKDDQEFTLSIILIPPLEVCDGVTSARQMSVHIGHLQLSFKMRARPDKKQLTETADNRQVQLESATAQRQNCVEKSDIEPPVNTKATPENKCQLTETSKSKQVRMDSDTLSQNIWMEKRDLVSNSGNVCGSVWKHTVDLISEASPDMLELLHVLQWESLSSDVHVYLLYKHDEEDVKQCIGHTAESWFVWRQTAREKQVMRFSIKPVMKTCDQKEEVFFYV</sequence>
<keyword evidence="3" id="KW-1185">Reference proteome</keyword>
<gene>
    <name evidence="2" type="ORF">CUNI_LOCUS9809</name>
</gene>
<dbReference type="PANTHER" id="PTHR13246">
    <property type="entry name" value="ENDO BETA N-ACETYLGLUCOSAMINIDASE"/>
    <property type="match status" value="1"/>
</dbReference>
<comment type="caution">
    <text evidence="2">The sequence shown here is derived from an EMBL/GenBank/DDBJ whole genome shotgun (WGS) entry which is preliminary data.</text>
</comment>
<dbReference type="GO" id="GO:0033925">
    <property type="term" value="F:mannosyl-glycoprotein endo-beta-N-acetylglucosaminidase activity"/>
    <property type="evidence" value="ECO:0007669"/>
    <property type="project" value="UniProtKB-EC"/>
</dbReference>
<evidence type="ECO:0000259" key="1">
    <source>
        <dbReference type="Pfam" id="PF03644"/>
    </source>
</evidence>
<dbReference type="Proteomes" id="UP000678393">
    <property type="component" value="Unassembled WGS sequence"/>
</dbReference>
<name>A0A8S3ZB08_9EUPU</name>
<reference evidence="2" key="1">
    <citation type="submission" date="2021-04" db="EMBL/GenBank/DDBJ databases">
        <authorList>
            <consortium name="Molecular Ecology Group"/>
        </authorList>
    </citation>
    <scope>NUCLEOTIDE SEQUENCE</scope>
</reference>
<dbReference type="InterPro" id="IPR032979">
    <property type="entry name" value="ENGase"/>
</dbReference>
<feature type="domain" description="Cytosolic endo-beta-N-acetylglucosaminidase TIM barrel" evidence="1">
    <location>
        <begin position="72"/>
        <end position="349"/>
    </location>
</feature>
<evidence type="ECO:0000313" key="3">
    <source>
        <dbReference type="Proteomes" id="UP000678393"/>
    </source>
</evidence>
<proteinExistence type="predicted"/>
<evidence type="ECO:0000313" key="2">
    <source>
        <dbReference type="EMBL" id="CAG5124251.1"/>
    </source>
</evidence>
<dbReference type="AlphaFoldDB" id="A0A8S3ZB08"/>
<dbReference type="GO" id="GO:0005829">
    <property type="term" value="C:cytosol"/>
    <property type="evidence" value="ECO:0007669"/>
    <property type="project" value="UniProtKB-SubCell"/>
</dbReference>
<dbReference type="OrthoDB" id="284473at2759"/>
<dbReference type="EMBL" id="CAJHNH020001735">
    <property type="protein sequence ID" value="CAG5124251.1"/>
    <property type="molecule type" value="Genomic_DNA"/>
</dbReference>
<dbReference type="Gene3D" id="3.20.20.80">
    <property type="entry name" value="Glycosidases"/>
    <property type="match status" value="1"/>
</dbReference>
<dbReference type="Pfam" id="PF03644">
    <property type="entry name" value="Glyco_hydro_85"/>
    <property type="match status" value="1"/>
</dbReference>
<organism evidence="2 3">
    <name type="scientific">Candidula unifasciata</name>
    <dbReference type="NCBI Taxonomy" id="100452"/>
    <lineage>
        <taxon>Eukaryota</taxon>
        <taxon>Metazoa</taxon>
        <taxon>Spiralia</taxon>
        <taxon>Lophotrochozoa</taxon>
        <taxon>Mollusca</taxon>
        <taxon>Gastropoda</taxon>
        <taxon>Heterobranchia</taxon>
        <taxon>Euthyneura</taxon>
        <taxon>Panpulmonata</taxon>
        <taxon>Eupulmonata</taxon>
        <taxon>Stylommatophora</taxon>
        <taxon>Helicina</taxon>
        <taxon>Helicoidea</taxon>
        <taxon>Geomitridae</taxon>
        <taxon>Candidula</taxon>
    </lineage>
</organism>
<protein>
    <recommendedName>
        <fullName evidence="1">Cytosolic endo-beta-N-acetylglucosaminidase TIM barrel domain-containing protein</fullName>
    </recommendedName>
</protein>
<dbReference type="CDD" id="cd06547">
    <property type="entry name" value="GH85_ENGase"/>
    <property type="match status" value="1"/>
</dbReference>